<name>A0A0A6UMN8_ACTUT</name>
<evidence type="ECO:0000313" key="3">
    <source>
        <dbReference type="Proteomes" id="UP000054537"/>
    </source>
</evidence>
<dbReference type="CDD" id="cd07817">
    <property type="entry name" value="SRPBCC_8"/>
    <property type="match status" value="1"/>
</dbReference>
<dbReference type="InterPro" id="IPR005031">
    <property type="entry name" value="COQ10_START"/>
</dbReference>
<dbReference type="Proteomes" id="UP000054537">
    <property type="component" value="Unassembled WGS sequence"/>
</dbReference>
<evidence type="ECO:0000313" key="2">
    <source>
        <dbReference type="EMBL" id="KHD75594.1"/>
    </source>
</evidence>
<feature type="domain" description="Coenzyme Q-binding protein COQ10 START" evidence="1">
    <location>
        <begin position="11"/>
        <end position="126"/>
    </location>
</feature>
<dbReference type="InterPro" id="IPR023393">
    <property type="entry name" value="START-like_dom_sf"/>
</dbReference>
<dbReference type="SUPFAM" id="SSF55961">
    <property type="entry name" value="Bet v1-like"/>
    <property type="match status" value="1"/>
</dbReference>
<gene>
    <name evidence="2" type="ORF">MB27_22460</name>
</gene>
<dbReference type="PANTHER" id="PTHR33824:SF7">
    <property type="entry name" value="POLYKETIDE CYCLASE_DEHYDRASE AND LIPID TRANSPORT SUPERFAMILY PROTEIN"/>
    <property type="match status" value="1"/>
</dbReference>
<dbReference type="InterPro" id="IPR047137">
    <property type="entry name" value="ORF3"/>
</dbReference>
<dbReference type="EMBL" id="JRTT01000026">
    <property type="protein sequence ID" value="KHD75594.1"/>
    <property type="molecule type" value="Genomic_DNA"/>
</dbReference>
<dbReference type="eggNOG" id="COG5637">
    <property type="taxonomic scope" value="Bacteria"/>
</dbReference>
<dbReference type="Gene3D" id="3.30.530.20">
    <property type="match status" value="1"/>
</dbReference>
<sequence>MVSTVTESVDVNVPISTAYNQWTQFEDFPKFMDGVESITQINDTRTHWVTKVAGQTREFDAEITEQHPDERVAWRSTGGDTKHAGVVTFHRLADAETRVTIQLDWEPEGIAEKVGSVIGADSFQVKADAKRFKEFIENRGGETGSWRGDIARPGA</sequence>
<dbReference type="AlphaFoldDB" id="A0A0A6UMN8"/>
<dbReference type="STRING" id="1869.MB27_22460"/>
<organism evidence="2 3">
    <name type="scientific">Actinoplanes utahensis</name>
    <dbReference type="NCBI Taxonomy" id="1869"/>
    <lineage>
        <taxon>Bacteria</taxon>
        <taxon>Bacillati</taxon>
        <taxon>Actinomycetota</taxon>
        <taxon>Actinomycetes</taxon>
        <taxon>Micromonosporales</taxon>
        <taxon>Micromonosporaceae</taxon>
        <taxon>Actinoplanes</taxon>
    </lineage>
</organism>
<keyword evidence="3" id="KW-1185">Reference proteome</keyword>
<reference evidence="2 3" key="1">
    <citation type="submission" date="2014-10" db="EMBL/GenBank/DDBJ databases">
        <title>Draft genome sequence of Actinoplanes utahensis NRRL 12052.</title>
        <authorList>
            <person name="Velasco-Bucheli B."/>
            <person name="del Cerro C."/>
            <person name="Hormigo D."/>
            <person name="Garcia J.L."/>
            <person name="Acebal C."/>
            <person name="Arroyo M."/>
            <person name="de la Mata I."/>
        </authorList>
    </citation>
    <scope>NUCLEOTIDE SEQUENCE [LARGE SCALE GENOMIC DNA]</scope>
    <source>
        <strain evidence="2 3">NRRL 12052</strain>
    </source>
</reference>
<proteinExistence type="predicted"/>
<evidence type="ECO:0000259" key="1">
    <source>
        <dbReference type="Pfam" id="PF03364"/>
    </source>
</evidence>
<protein>
    <submittedName>
        <fullName evidence="2">Cyclase</fullName>
    </submittedName>
</protein>
<dbReference type="Pfam" id="PF03364">
    <property type="entry name" value="Polyketide_cyc"/>
    <property type="match status" value="1"/>
</dbReference>
<dbReference type="PANTHER" id="PTHR33824">
    <property type="entry name" value="POLYKETIDE CYCLASE/DEHYDRASE AND LIPID TRANSPORT SUPERFAMILY PROTEIN"/>
    <property type="match status" value="1"/>
</dbReference>
<accession>A0A0A6UMN8</accession>
<comment type="caution">
    <text evidence="2">The sequence shown here is derived from an EMBL/GenBank/DDBJ whole genome shotgun (WGS) entry which is preliminary data.</text>
</comment>
<dbReference type="OrthoDB" id="3695445at2"/>